<keyword evidence="1" id="KW-0677">Repeat</keyword>
<evidence type="ECO:0000313" key="5">
    <source>
        <dbReference type="Proteomes" id="UP000254866"/>
    </source>
</evidence>
<dbReference type="SUPFAM" id="SSF48403">
    <property type="entry name" value="Ankyrin repeat"/>
    <property type="match status" value="1"/>
</dbReference>
<protein>
    <submittedName>
        <fullName evidence="4">Uncharacterized protein</fullName>
    </submittedName>
</protein>
<dbReference type="SMART" id="SM00248">
    <property type="entry name" value="ANK"/>
    <property type="match status" value="4"/>
</dbReference>
<keyword evidence="2" id="KW-0040">ANK repeat</keyword>
<dbReference type="InterPro" id="IPR002110">
    <property type="entry name" value="Ankyrin_rpt"/>
</dbReference>
<evidence type="ECO:0000256" key="1">
    <source>
        <dbReference type="ARBA" id="ARBA00022737"/>
    </source>
</evidence>
<reference evidence="4 5" key="1">
    <citation type="journal article" date="2018" name="IMA Fungus">
        <title>IMA Genome-F 9: Draft genome sequence of Annulohypoxylon stygium, Aspergillus mulundensis, Berkeleyomyces basicola (syn. Thielaviopsis basicola), Ceratocystis smalleyi, two Cercospora beticola strains, Coleophoma cylindrospora, Fusarium fracticaudum, Phialophora cf. hyalina, and Morchella septimelata.</title>
        <authorList>
            <person name="Wingfield B.D."/>
            <person name="Bills G.F."/>
            <person name="Dong Y."/>
            <person name="Huang W."/>
            <person name="Nel W.J."/>
            <person name="Swalarsk-Parry B.S."/>
            <person name="Vaghefi N."/>
            <person name="Wilken P.M."/>
            <person name="An Z."/>
            <person name="de Beer Z.W."/>
            <person name="De Vos L."/>
            <person name="Chen L."/>
            <person name="Duong T.A."/>
            <person name="Gao Y."/>
            <person name="Hammerbacher A."/>
            <person name="Kikkert J.R."/>
            <person name="Li Y."/>
            <person name="Li H."/>
            <person name="Li K."/>
            <person name="Li Q."/>
            <person name="Liu X."/>
            <person name="Ma X."/>
            <person name="Naidoo K."/>
            <person name="Pethybridge S.J."/>
            <person name="Sun J."/>
            <person name="Steenkamp E.T."/>
            <person name="van der Nest M.A."/>
            <person name="van Wyk S."/>
            <person name="Wingfield M.J."/>
            <person name="Xiong C."/>
            <person name="Yue Q."/>
            <person name="Zhang X."/>
        </authorList>
    </citation>
    <scope>NUCLEOTIDE SEQUENCE [LARGE SCALE GENOMIC DNA]</scope>
    <source>
        <strain evidence="4 5">BP 5553</strain>
    </source>
</reference>
<comment type="caution">
    <text evidence="4">The sequence shown here is derived from an EMBL/GenBank/DDBJ whole genome shotgun (WGS) entry which is preliminary data.</text>
</comment>
<dbReference type="AlphaFoldDB" id="A0A370TWX6"/>
<gene>
    <name evidence="4" type="ORF">BP5553_00004</name>
</gene>
<dbReference type="EMBL" id="NPIC01000001">
    <property type="protein sequence ID" value="RDL40025.1"/>
    <property type="molecule type" value="Genomic_DNA"/>
</dbReference>
<proteinExistence type="predicted"/>
<sequence length="379" mass="41119">MGAQQQRQQQLQQQLQQQRQQQALPVGEPQRVQAMENARQLQMQMMGARQQQQQQQQALAMGARPVTNSPSRTPAQMPTMQMHQMGSAYDDLIMEPADSQYSSATIASFESACQPGPLSNIQTRNPDFLHRCLIHAISTGNLEIARDLLSTGAPIVRHTPNSILTAPSAQQISLFELFTEYGWTPNTPGCYGAMLLPCVVTNLPLLKWFLVHGANPNLGVQSDYRDRLGGPDTDSCAALQKAASTGTLEAVHLLLDAGAQIRNGTPLHCAAGACPPGTPLGAPLNDGVTPSKEFDTSRIPVMALLVERGADVNQAQESRHKVAKYPIVHAVLVGAVERVKWLLENGADPEARGAWGSAVECAKWRSSAEMKRVLNINTP</sequence>
<dbReference type="STRING" id="2656787.A0A370TWX6"/>
<evidence type="ECO:0000313" key="4">
    <source>
        <dbReference type="EMBL" id="RDL40025.1"/>
    </source>
</evidence>
<dbReference type="InterPro" id="IPR050745">
    <property type="entry name" value="Multifunctional_regulatory"/>
</dbReference>
<dbReference type="PANTHER" id="PTHR24189">
    <property type="entry name" value="MYOTROPHIN"/>
    <property type="match status" value="1"/>
</dbReference>
<feature type="region of interest" description="Disordered" evidence="3">
    <location>
        <begin position="1"/>
        <end position="30"/>
    </location>
</feature>
<dbReference type="PANTHER" id="PTHR24189:SF50">
    <property type="entry name" value="ANKYRIN REPEAT AND SOCS BOX PROTEIN 2"/>
    <property type="match status" value="1"/>
</dbReference>
<dbReference type="GeneID" id="43592853"/>
<evidence type="ECO:0000256" key="3">
    <source>
        <dbReference type="SAM" id="MobiDB-lite"/>
    </source>
</evidence>
<dbReference type="Gene3D" id="1.25.40.20">
    <property type="entry name" value="Ankyrin repeat-containing domain"/>
    <property type="match status" value="2"/>
</dbReference>
<organism evidence="4 5">
    <name type="scientific">Venustampulla echinocandica</name>
    <dbReference type="NCBI Taxonomy" id="2656787"/>
    <lineage>
        <taxon>Eukaryota</taxon>
        <taxon>Fungi</taxon>
        <taxon>Dikarya</taxon>
        <taxon>Ascomycota</taxon>
        <taxon>Pezizomycotina</taxon>
        <taxon>Leotiomycetes</taxon>
        <taxon>Helotiales</taxon>
        <taxon>Pleuroascaceae</taxon>
        <taxon>Venustampulla</taxon>
    </lineage>
</organism>
<feature type="compositionally biased region" description="Low complexity" evidence="3">
    <location>
        <begin position="1"/>
        <end position="22"/>
    </location>
</feature>
<dbReference type="RefSeq" id="XP_031872681.1">
    <property type="nucleotide sequence ID" value="XM_032008627.1"/>
</dbReference>
<accession>A0A370TWX6</accession>
<keyword evidence="5" id="KW-1185">Reference proteome</keyword>
<evidence type="ECO:0000256" key="2">
    <source>
        <dbReference type="ARBA" id="ARBA00023043"/>
    </source>
</evidence>
<name>A0A370TWX6_9HELO</name>
<dbReference type="Proteomes" id="UP000254866">
    <property type="component" value="Unassembled WGS sequence"/>
</dbReference>
<dbReference type="OrthoDB" id="194358at2759"/>
<dbReference type="InterPro" id="IPR036770">
    <property type="entry name" value="Ankyrin_rpt-contain_sf"/>
</dbReference>